<protein>
    <recommendedName>
        <fullName evidence="7">Post-GPI attachment to proteins factor 3</fullName>
    </recommendedName>
</protein>
<sequence>MQLLRHTQRPVGRLYGPLLHTLFLLLLLSLGAHASSGDRQRSFVKCLGTCTLTDCTPTSPALPLHLRLLGWSCESNCDYHCQRTLTQQARRDGRRIHQYHGKWPFVRLWGVQEPASVLFSVLNGWAHLRSLPLVRSIHGMHPMRRWLTVFVVIGAWAWVCSAVFHTRDFPLTEMLDYFSAGLNVLYILFLGIVRAMRLDSWRQTRIVALVCGLAYAAHVGYLLRDFDYGYNMAANAVVGLLSNVAWLVVAMQAYRNRQPFWWKPAVLIVLTDLAFSLELFDFAPWLDTFDAHSLWHAATIPIIGQWYDYLVRDAKWDMFLDQQRKS</sequence>
<organism evidence="8 9">
    <name type="scientific">Coemansia interrupta</name>
    <dbReference type="NCBI Taxonomy" id="1126814"/>
    <lineage>
        <taxon>Eukaryota</taxon>
        <taxon>Fungi</taxon>
        <taxon>Fungi incertae sedis</taxon>
        <taxon>Zoopagomycota</taxon>
        <taxon>Kickxellomycotina</taxon>
        <taxon>Kickxellomycetes</taxon>
        <taxon>Kickxellales</taxon>
        <taxon>Kickxellaceae</taxon>
        <taxon>Coemansia</taxon>
    </lineage>
</organism>
<feature type="transmembrane region" description="Helical" evidence="7">
    <location>
        <begin position="177"/>
        <end position="194"/>
    </location>
</feature>
<reference evidence="8" key="1">
    <citation type="submission" date="2022-07" db="EMBL/GenBank/DDBJ databases">
        <title>Phylogenomic reconstructions and comparative analyses of Kickxellomycotina fungi.</title>
        <authorList>
            <person name="Reynolds N.K."/>
            <person name="Stajich J.E."/>
            <person name="Barry K."/>
            <person name="Grigoriev I.V."/>
            <person name="Crous P."/>
            <person name="Smith M.E."/>
        </authorList>
    </citation>
    <scope>NUCLEOTIDE SEQUENCE</scope>
    <source>
        <strain evidence="8">BCRC 34489</strain>
    </source>
</reference>
<dbReference type="Proteomes" id="UP001140172">
    <property type="component" value="Unassembled WGS sequence"/>
</dbReference>
<evidence type="ECO:0000256" key="5">
    <source>
        <dbReference type="ARBA" id="ARBA00022989"/>
    </source>
</evidence>
<gene>
    <name evidence="8" type="ORF">GGI15_002324</name>
</gene>
<dbReference type="GO" id="GO:0006506">
    <property type="term" value="P:GPI anchor biosynthetic process"/>
    <property type="evidence" value="ECO:0007669"/>
    <property type="project" value="UniProtKB-KW"/>
</dbReference>
<feature type="chain" id="PRO_5041021701" description="Post-GPI attachment to proteins factor 3" evidence="7">
    <location>
        <begin position="35"/>
        <end position="326"/>
    </location>
</feature>
<keyword evidence="9" id="KW-1185">Reference proteome</keyword>
<evidence type="ECO:0000256" key="7">
    <source>
        <dbReference type="RuleBase" id="RU365066"/>
    </source>
</evidence>
<feature type="transmembrane region" description="Helical" evidence="7">
    <location>
        <begin position="229"/>
        <end position="249"/>
    </location>
</feature>
<dbReference type="Pfam" id="PF04080">
    <property type="entry name" value="Per1"/>
    <property type="match status" value="1"/>
</dbReference>
<dbReference type="GO" id="GO:0016788">
    <property type="term" value="F:hydrolase activity, acting on ester bonds"/>
    <property type="evidence" value="ECO:0007669"/>
    <property type="project" value="TreeGrafter"/>
</dbReference>
<accession>A0A9W8HL93</accession>
<comment type="caution">
    <text evidence="7">Lacks conserved residue(s) required for the propagation of feature annotation.</text>
</comment>
<evidence type="ECO:0000313" key="8">
    <source>
        <dbReference type="EMBL" id="KAJ2784223.1"/>
    </source>
</evidence>
<dbReference type="AlphaFoldDB" id="A0A9W8HL93"/>
<comment type="subcellular location">
    <subcellularLocation>
        <location evidence="1">Endomembrane system</location>
        <topology evidence="1">Multi-pass membrane protein</topology>
    </subcellularLocation>
    <subcellularLocation>
        <location evidence="7">Endoplasmic reticulum membrane</location>
        <topology evidence="7">Multi-pass membrane protein</topology>
    </subcellularLocation>
</comment>
<keyword evidence="7" id="KW-0256">Endoplasmic reticulum</keyword>
<evidence type="ECO:0000256" key="3">
    <source>
        <dbReference type="ARBA" id="ARBA00022692"/>
    </source>
</evidence>
<dbReference type="InterPro" id="IPR007217">
    <property type="entry name" value="Per1-like"/>
</dbReference>
<dbReference type="EMBL" id="JANBUM010000119">
    <property type="protein sequence ID" value="KAJ2784223.1"/>
    <property type="molecule type" value="Genomic_DNA"/>
</dbReference>
<comment type="similarity">
    <text evidence="7">Belongs to the PGAP3 family.</text>
</comment>
<keyword evidence="2 7" id="KW-0337">GPI-anchor biosynthesis</keyword>
<feature type="transmembrane region" description="Helical" evidence="7">
    <location>
        <begin position="206"/>
        <end position="223"/>
    </location>
</feature>
<keyword evidence="3 7" id="KW-0812">Transmembrane</keyword>
<keyword evidence="6 7" id="KW-0472">Membrane</keyword>
<feature type="signal peptide" evidence="7">
    <location>
        <begin position="1"/>
        <end position="34"/>
    </location>
</feature>
<comment type="function">
    <text evidence="7">Involved in the lipid remodeling steps of GPI-anchor maturation.</text>
</comment>
<dbReference type="PANTHER" id="PTHR13148:SF0">
    <property type="entry name" value="POST-GPI ATTACHMENT TO PROTEINS FACTOR 3"/>
    <property type="match status" value="1"/>
</dbReference>
<feature type="transmembrane region" description="Helical" evidence="7">
    <location>
        <begin position="146"/>
        <end position="165"/>
    </location>
</feature>
<evidence type="ECO:0000256" key="2">
    <source>
        <dbReference type="ARBA" id="ARBA00022502"/>
    </source>
</evidence>
<dbReference type="GO" id="GO:0005789">
    <property type="term" value="C:endoplasmic reticulum membrane"/>
    <property type="evidence" value="ECO:0007669"/>
    <property type="project" value="UniProtKB-SubCell"/>
</dbReference>
<keyword evidence="5 7" id="KW-1133">Transmembrane helix</keyword>
<evidence type="ECO:0000313" key="9">
    <source>
        <dbReference type="Proteomes" id="UP001140172"/>
    </source>
</evidence>
<comment type="caution">
    <text evidence="8">The sequence shown here is derived from an EMBL/GenBank/DDBJ whole genome shotgun (WGS) entry which is preliminary data.</text>
</comment>
<evidence type="ECO:0000256" key="4">
    <source>
        <dbReference type="ARBA" id="ARBA00022729"/>
    </source>
</evidence>
<proteinExistence type="inferred from homology"/>
<dbReference type="OrthoDB" id="419770at2759"/>
<dbReference type="PANTHER" id="PTHR13148">
    <property type="entry name" value="PER1-RELATED"/>
    <property type="match status" value="1"/>
</dbReference>
<name>A0A9W8HL93_9FUNG</name>
<evidence type="ECO:0000256" key="6">
    <source>
        <dbReference type="ARBA" id="ARBA00023136"/>
    </source>
</evidence>
<evidence type="ECO:0000256" key="1">
    <source>
        <dbReference type="ARBA" id="ARBA00004127"/>
    </source>
</evidence>
<keyword evidence="4 7" id="KW-0732">Signal</keyword>